<organism evidence="1 2">
    <name type="scientific">Vitrella brassicaformis (strain CCMP3155)</name>
    <dbReference type="NCBI Taxonomy" id="1169540"/>
    <lineage>
        <taxon>Eukaryota</taxon>
        <taxon>Sar</taxon>
        <taxon>Alveolata</taxon>
        <taxon>Colpodellida</taxon>
        <taxon>Vitrellaceae</taxon>
        <taxon>Vitrella</taxon>
    </lineage>
</organism>
<gene>
    <name evidence="1" type="ORF">Vbra_21954</name>
</gene>
<accession>A0A0G4G4R0</accession>
<evidence type="ECO:0000313" key="1">
    <source>
        <dbReference type="EMBL" id="CEM23397.1"/>
    </source>
</evidence>
<feature type="non-terminal residue" evidence="1">
    <location>
        <position position="395"/>
    </location>
</feature>
<evidence type="ECO:0000313" key="2">
    <source>
        <dbReference type="Proteomes" id="UP000041254"/>
    </source>
</evidence>
<keyword evidence="2" id="KW-1185">Reference proteome</keyword>
<dbReference type="Proteomes" id="UP000041254">
    <property type="component" value="Unassembled WGS sequence"/>
</dbReference>
<protein>
    <submittedName>
        <fullName evidence="1">Uncharacterized protein</fullName>
    </submittedName>
</protein>
<proteinExistence type="predicted"/>
<dbReference type="InParanoid" id="A0A0G4G4R0"/>
<dbReference type="EMBL" id="CDMY01000566">
    <property type="protein sequence ID" value="CEM23397.1"/>
    <property type="molecule type" value="Genomic_DNA"/>
</dbReference>
<dbReference type="AlphaFoldDB" id="A0A0G4G4R0"/>
<sequence>MRRGSREPQLLSQSDIDAAVADLLSSSDEAFTAAALTLARACINKRLSRQEARGLIARLLEDKDGLRRTLARLVDDGEKESQLAVADLLLCLAVEIKPALAALQPSQLVDVAAVVVDLVTWRHISADGSSRCYGPDESLAVKHGLKADAAADIVTLVRLGLLIAALQALREAAPQEGACLRDLLLAGHQTTIKQCLTVTRTDIEGSVSRTAFDVLKSLLLPFTPSPSSPDAEDPAPIPLQLSLPLFTLLVDHVVELAEGTTLMHAQGLLMALELPGLVARAASWRQDRSLREKDVKRLVRQHIYPHMETLLGIIASAQGGMLAVGTATVGAISEFSGQWDSPTHVPRSSCRPLLDNPSLIMTAIKAANAIVGQDVELPPYVYTTMLFVGKLSLTV</sequence>
<name>A0A0G4G4R0_VITBC</name>
<reference evidence="1 2" key="1">
    <citation type="submission" date="2014-11" db="EMBL/GenBank/DDBJ databases">
        <authorList>
            <person name="Zhu J."/>
            <person name="Qi W."/>
            <person name="Song R."/>
        </authorList>
    </citation>
    <scope>NUCLEOTIDE SEQUENCE [LARGE SCALE GENOMIC DNA]</scope>
</reference>